<gene>
    <name evidence="5" type="ORF">OXD698_LOCUS48653</name>
</gene>
<proteinExistence type="inferred from homology"/>
<accession>A0A820KXC7</accession>
<evidence type="ECO:0000313" key="5">
    <source>
        <dbReference type="EMBL" id="CAF4348801.1"/>
    </source>
</evidence>
<evidence type="ECO:0000256" key="3">
    <source>
        <dbReference type="ARBA" id="ARBA00023054"/>
    </source>
</evidence>
<comment type="caution">
    <text evidence="5">The sequence shown here is derived from an EMBL/GenBank/DDBJ whole genome shotgun (WGS) entry which is preliminary data.</text>
</comment>
<feature type="compositionally biased region" description="Polar residues" evidence="4">
    <location>
        <begin position="44"/>
        <end position="57"/>
    </location>
</feature>
<dbReference type="InterPro" id="IPR026246">
    <property type="entry name" value="Fsip1"/>
</dbReference>
<dbReference type="PANTHER" id="PTHR22012">
    <property type="entry name" value="FIBROUS SHEATH INTERACTING PROTEIN 1"/>
    <property type="match status" value="1"/>
</dbReference>
<feature type="compositionally biased region" description="Basic and acidic residues" evidence="4">
    <location>
        <begin position="100"/>
        <end position="116"/>
    </location>
</feature>
<evidence type="ECO:0000256" key="4">
    <source>
        <dbReference type="SAM" id="MobiDB-lite"/>
    </source>
</evidence>
<protein>
    <recommendedName>
        <fullName evidence="2">Fibrous sheath-interacting protein 1</fullName>
    </recommendedName>
</protein>
<comment type="similarity">
    <text evidence="1">Belongs to the FSIP1 family.</text>
</comment>
<sequence length="135" mass="14993">MQSMTSILPDDTNELSHTQSNLKRFLALDDEILKLDGGYLEYDNSNTPESIFKTQINDPLDDSNSVHKSDKVSSNSNIKSSSLNKNKKKSSISSNSTINSKDKSKQTKPPEKDFIKRNIQLAKEAGGAWAVTDDE</sequence>
<keyword evidence="3" id="KW-0175">Coiled coil</keyword>
<feature type="non-terminal residue" evidence="5">
    <location>
        <position position="135"/>
    </location>
</feature>
<reference evidence="5" key="1">
    <citation type="submission" date="2021-02" db="EMBL/GenBank/DDBJ databases">
        <authorList>
            <person name="Nowell W R."/>
        </authorList>
    </citation>
    <scope>NUCLEOTIDE SEQUENCE</scope>
</reference>
<dbReference type="AlphaFoldDB" id="A0A820KXC7"/>
<organism evidence="5 6">
    <name type="scientific">Adineta steineri</name>
    <dbReference type="NCBI Taxonomy" id="433720"/>
    <lineage>
        <taxon>Eukaryota</taxon>
        <taxon>Metazoa</taxon>
        <taxon>Spiralia</taxon>
        <taxon>Gnathifera</taxon>
        <taxon>Rotifera</taxon>
        <taxon>Eurotatoria</taxon>
        <taxon>Bdelloidea</taxon>
        <taxon>Adinetida</taxon>
        <taxon>Adinetidae</taxon>
        <taxon>Adineta</taxon>
    </lineage>
</organism>
<feature type="compositionally biased region" description="Low complexity" evidence="4">
    <location>
        <begin position="72"/>
        <end position="84"/>
    </location>
</feature>
<dbReference type="PANTHER" id="PTHR22012:SF2">
    <property type="entry name" value="FIBROUS SHEATH-INTERACTING PROTEIN 1"/>
    <property type="match status" value="1"/>
</dbReference>
<evidence type="ECO:0000256" key="1">
    <source>
        <dbReference type="ARBA" id="ARBA00010495"/>
    </source>
</evidence>
<dbReference type="Proteomes" id="UP000663844">
    <property type="component" value="Unassembled WGS sequence"/>
</dbReference>
<evidence type="ECO:0000256" key="2">
    <source>
        <dbReference type="ARBA" id="ARBA00019480"/>
    </source>
</evidence>
<feature type="region of interest" description="Disordered" evidence="4">
    <location>
        <begin position="44"/>
        <end position="116"/>
    </location>
</feature>
<name>A0A820KXC7_9BILA</name>
<dbReference type="Pfam" id="PF15554">
    <property type="entry name" value="FSIP1"/>
    <property type="match status" value="1"/>
</dbReference>
<evidence type="ECO:0000313" key="6">
    <source>
        <dbReference type="Proteomes" id="UP000663844"/>
    </source>
</evidence>
<dbReference type="EMBL" id="CAJOAZ010020696">
    <property type="protein sequence ID" value="CAF4348801.1"/>
    <property type="molecule type" value="Genomic_DNA"/>
</dbReference>